<evidence type="ECO:0000313" key="1">
    <source>
        <dbReference type="EMBL" id="JAU21409.1"/>
    </source>
</evidence>
<protein>
    <submittedName>
        <fullName evidence="1">AP-3 complex subunit delta</fullName>
    </submittedName>
</protein>
<name>A0A1J3DN89_NOCCA</name>
<reference evidence="1" key="1">
    <citation type="submission" date="2016-07" db="EMBL/GenBank/DDBJ databases">
        <title>De novo transcriptome assembly of four accessions of the metal hyperaccumulator plant Noccaea caerulescens.</title>
        <authorList>
            <person name="Blande D."/>
            <person name="Halimaa P."/>
            <person name="Tervahauta A.I."/>
            <person name="Aarts M.G."/>
            <person name="Karenlampi S.O."/>
        </authorList>
    </citation>
    <scope>NUCLEOTIDE SEQUENCE</scope>
</reference>
<dbReference type="GO" id="GO:0030123">
    <property type="term" value="C:AP-3 adaptor complex"/>
    <property type="evidence" value="ECO:0007669"/>
    <property type="project" value="InterPro"/>
</dbReference>
<dbReference type="PANTHER" id="PTHR22781:SF13">
    <property type="entry name" value="AP-3 COMPLEX SUBUNIT DELTA"/>
    <property type="match status" value="1"/>
</dbReference>
<dbReference type="GO" id="GO:0006896">
    <property type="term" value="P:Golgi to vacuole transport"/>
    <property type="evidence" value="ECO:0007669"/>
    <property type="project" value="TreeGrafter"/>
</dbReference>
<accession>A0A1J3DN89</accession>
<dbReference type="GO" id="GO:0006623">
    <property type="term" value="P:protein targeting to vacuole"/>
    <property type="evidence" value="ECO:0007669"/>
    <property type="project" value="TreeGrafter"/>
</dbReference>
<proteinExistence type="predicted"/>
<sequence>MVELGLCSLSGTLDVEVQERAKNVLGFIGMIKHEIDEKVTSQDSETKASRAIVFMEDVFSEELGPVSSTAQEQIPLQEGLELKENLEDLQEICREVLEPIVDSNSTYFSSSDKISFSVARLRIKDQQEASSSSSSPAESTSLLAEHRKRHGLYYLSS</sequence>
<dbReference type="EMBL" id="GEVI01010911">
    <property type="protein sequence ID" value="JAU21409.1"/>
    <property type="molecule type" value="Transcribed_RNA"/>
</dbReference>
<dbReference type="AlphaFoldDB" id="A0A1J3DN89"/>
<organism evidence="1">
    <name type="scientific">Noccaea caerulescens</name>
    <name type="common">Alpine penny-cress</name>
    <name type="synonym">Thlaspi caerulescens</name>
    <dbReference type="NCBI Taxonomy" id="107243"/>
    <lineage>
        <taxon>Eukaryota</taxon>
        <taxon>Viridiplantae</taxon>
        <taxon>Streptophyta</taxon>
        <taxon>Embryophyta</taxon>
        <taxon>Tracheophyta</taxon>
        <taxon>Spermatophyta</taxon>
        <taxon>Magnoliopsida</taxon>
        <taxon>eudicotyledons</taxon>
        <taxon>Gunneridae</taxon>
        <taxon>Pentapetalae</taxon>
        <taxon>rosids</taxon>
        <taxon>malvids</taxon>
        <taxon>Brassicales</taxon>
        <taxon>Brassicaceae</taxon>
        <taxon>Coluteocarpeae</taxon>
        <taxon>Noccaea</taxon>
    </lineage>
</organism>
<dbReference type="InterPro" id="IPR017105">
    <property type="entry name" value="AP3_complex_dsu"/>
</dbReference>
<dbReference type="GO" id="GO:0010008">
    <property type="term" value="C:endosome membrane"/>
    <property type="evidence" value="ECO:0007669"/>
    <property type="project" value="TreeGrafter"/>
</dbReference>
<gene>
    <name evidence="1" type="ORF">GA_TR16691_c1_g1_i1_g.53527</name>
</gene>
<dbReference type="PANTHER" id="PTHR22781">
    <property type="entry name" value="DELTA ADAPTIN-RELATED"/>
    <property type="match status" value="1"/>
</dbReference>